<dbReference type="PANTHER" id="PTHR30160">
    <property type="entry name" value="TETRAACYLDISACCHARIDE 4'-KINASE-RELATED"/>
    <property type="match status" value="1"/>
</dbReference>
<organism evidence="3 4">
    <name type="scientific">Leptospirillum ferrooxidans (strain C2-3)</name>
    <dbReference type="NCBI Taxonomy" id="1162668"/>
    <lineage>
        <taxon>Bacteria</taxon>
        <taxon>Pseudomonadati</taxon>
        <taxon>Nitrospirota</taxon>
        <taxon>Nitrospiria</taxon>
        <taxon>Nitrospirales</taxon>
        <taxon>Nitrospiraceae</taxon>
        <taxon>Leptospirillum</taxon>
    </lineage>
</organism>
<proteinExistence type="predicted"/>
<dbReference type="GO" id="GO:0008713">
    <property type="term" value="F:ADP-heptose-lipopolysaccharide heptosyltransferase activity"/>
    <property type="evidence" value="ECO:0007669"/>
    <property type="project" value="TreeGrafter"/>
</dbReference>
<dbReference type="STRING" id="1162668.LFE_1433"/>
<dbReference type="PATRIC" id="fig|1162668.3.peg.1702"/>
<sequence length="576" mass="65422">MNVSHSPISPMIPEHGLFWDGFPLFHIHDFSPDFSGKIFFVLGQGLGDHLNGFRAIFEIRLRFQKASLIVYADLRWEELVRRMDGVEIRWFPKALEVRSKEGTNDPYALAHSEIRKEMDAAPASSFLGYDHFPMPDRHARGEATIQATLRTVGLSLGKHLRPFVPMKKSDLLWADEFLKRNGLQSGSYAVIAPYTWENKRWPKDFFSITIDLLYRKLGIRSLVIAYPEMGTFENEGALCAYDLSLSQIAALLSRSGVYLGLDSGLSHMAAALDLPSLELFIEKKVMPFEVRACSPFFLYNVESFFLDKRIPEPESVFASISFIWTNRDHLSSVIPLCPGCRSRMQYIQKCSAEVIDFMCVCGTSLTTPNGDNVNLSLSSRANSVDDKEAVTGKTTHVSLEAGSDLSSIISLISWEKRLKDSSDIETVEVFYEIPSEDKSCSDVQDLSPRINWRMDGIFYWIERMGYRPLSFSVSLKRAVICFAPFVSKIKSVSVPFTLPWGGTILKINSIDQYLKWYSFESWGKPQDLVGIVKSMSSLGYKKDALEAAWVAFRANPGLRSFRWLVKSYWAFYIKRD</sequence>
<evidence type="ECO:0000256" key="1">
    <source>
        <dbReference type="ARBA" id="ARBA00022676"/>
    </source>
</evidence>
<evidence type="ECO:0000313" key="3">
    <source>
        <dbReference type="EMBL" id="BAM07116.1"/>
    </source>
</evidence>
<dbReference type="SUPFAM" id="SSF53756">
    <property type="entry name" value="UDP-Glycosyltransferase/glycogen phosphorylase"/>
    <property type="match status" value="1"/>
</dbReference>
<dbReference type="Gene3D" id="3.40.50.2000">
    <property type="entry name" value="Glycogen Phosphorylase B"/>
    <property type="match status" value="1"/>
</dbReference>
<dbReference type="OrthoDB" id="9797795at2"/>
<dbReference type="GO" id="GO:0009244">
    <property type="term" value="P:lipopolysaccharide core region biosynthetic process"/>
    <property type="evidence" value="ECO:0007669"/>
    <property type="project" value="TreeGrafter"/>
</dbReference>
<dbReference type="Proteomes" id="UP000007382">
    <property type="component" value="Chromosome"/>
</dbReference>
<reference evidence="4" key="2">
    <citation type="submission" date="2012-03" db="EMBL/GenBank/DDBJ databases">
        <title>The complete genome sequence of the pioneer microbe on fresh volcanic deposit, Leptospirillum ferrooxidans strain C2-3.</title>
        <authorList>
            <person name="Fujimura R."/>
            <person name="Sato Y."/>
            <person name="Nishizawa T."/>
            <person name="Nanba K."/>
            <person name="Oshima K."/>
            <person name="Hattori M."/>
            <person name="Kamijo T."/>
            <person name="Ohta H."/>
        </authorList>
    </citation>
    <scope>NUCLEOTIDE SEQUENCE [LARGE SCALE GENOMIC DNA]</scope>
    <source>
        <strain evidence="4">C2-3</strain>
    </source>
</reference>
<reference evidence="3 4" key="1">
    <citation type="journal article" date="2012" name="J. Bacteriol.">
        <title>Complete Genome Sequence of Leptospirillum ferrooxidans Strain C2-3, Isolated from a Fresh Volcanic Ash Deposit on the Island of Miyake, Japan.</title>
        <authorList>
            <person name="Fujimura R."/>
            <person name="Sato Y."/>
            <person name="Nishizawa T."/>
            <person name="Oshima K."/>
            <person name="Kim S.-W."/>
            <person name="Hattori M."/>
            <person name="Kamijo T."/>
            <person name="Ohta H."/>
        </authorList>
    </citation>
    <scope>NUCLEOTIDE SEQUENCE [LARGE SCALE GENOMIC DNA]</scope>
    <source>
        <strain evidence="3 4">C2-3</strain>
    </source>
</reference>
<dbReference type="AlphaFoldDB" id="I0IPB7"/>
<dbReference type="HOGENOM" id="CLU_479663_0_0_0"/>
<dbReference type="EMBL" id="AP012342">
    <property type="protein sequence ID" value="BAM07116.1"/>
    <property type="molecule type" value="Genomic_DNA"/>
</dbReference>
<dbReference type="InterPro" id="IPR051199">
    <property type="entry name" value="LPS_LOS_Heptosyltrfase"/>
</dbReference>
<name>I0IPB7_LEPFC</name>
<dbReference type="GO" id="GO:0005829">
    <property type="term" value="C:cytosol"/>
    <property type="evidence" value="ECO:0007669"/>
    <property type="project" value="TreeGrafter"/>
</dbReference>
<dbReference type="RefSeq" id="WP_014449604.1">
    <property type="nucleotide sequence ID" value="NC_017094.1"/>
</dbReference>
<evidence type="ECO:0000313" key="4">
    <source>
        <dbReference type="Proteomes" id="UP000007382"/>
    </source>
</evidence>
<accession>I0IPB7</accession>
<dbReference type="InterPro" id="IPR002201">
    <property type="entry name" value="Glyco_trans_9"/>
</dbReference>
<dbReference type="KEGG" id="lfc:LFE_1433"/>
<gene>
    <name evidence="3" type="ordered locus">LFE_1433</name>
</gene>
<dbReference type="Pfam" id="PF01075">
    <property type="entry name" value="Glyco_transf_9"/>
    <property type="match status" value="1"/>
</dbReference>
<keyword evidence="2 3" id="KW-0808">Transferase</keyword>
<protein>
    <submittedName>
        <fullName evidence="3">Putative heptosyltransferase family protein</fullName>
    </submittedName>
</protein>
<evidence type="ECO:0000256" key="2">
    <source>
        <dbReference type="ARBA" id="ARBA00022679"/>
    </source>
</evidence>
<keyword evidence="4" id="KW-1185">Reference proteome</keyword>
<dbReference type="eggNOG" id="COG0859">
    <property type="taxonomic scope" value="Bacteria"/>
</dbReference>
<keyword evidence="1" id="KW-0328">Glycosyltransferase</keyword>